<proteinExistence type="predicted"/>
<organism evidence="1 2">
    <name type="scientific">Anoxybacter fermentans</name>
    <dbReference type="NCBI Taxonomy" id="1323375"/>
    <lineage>
        <taxon>Bacteria</taxon>
        <taxon>Bacillati</taxon>
        <taxon>Bacillota</taxon>
        <taxon>Clostridia</taxon>
        <taxon>Halanaerobiales</taxon>
        <taxon>Anoxybacter</taxon>
    </lineage>
</organism>
<dbReference type="KEGG" id="aft:BBF96_03420"/>
<accession>A0A3Q9HQT0</accession>
<dbReference type="EMBL" id="CP016379">
    <property type="protein sequence ID" value="AZR72514.1"/>
    <property type="molecule type" value="Genomic_DNA"/>
</dbReference>
<dbReference type="AlphaFoldDB" id="A0A3Q9HQT0"/>
<protein>
    <submittedName>
        <fullName evidence="1">Uncharacterized protein</fullName>
    </submittedName>
</protein>
<evidence type="ECO:0000313" key="2">
    <source>
        <dbReference type="Proteomes" id="UP000267250"/>
    </source>
</evidence>
<dbReference type="RefSeq" id="WP_127015842.1">
    <property type="nucleotide sequence ID" value="NZ_CP016379.1"/>
</dbReference>
<name>A0A3Q9HQT0_9FIRM</name>
<keyword evidence="2" id="KW-1185">Reference proteome</keyword>
<sequence>MKEKEKKELKKIKDQIKELYPDQHLDLSFIQDVELARRALFLAKKGLKKEFLVRCVKIEIEKRKNGWDVFDRIKFWNNYFNAAPSFVFKGGKSDEEMVNI</sequence>
<gene>
    <name evidence="1" type="ORF">BBF96_03420</name>
</gene>
<reference evidence="1 2" key="1">
    <citation type="submission" date="2016-07" db="EMBL/GenBank/DDBJ databases">
        <title>Genome and transcriptome analysis of iron-reducing fermentative bacteria Anoxybacter fermentans.</title>
        <authorList>
            <person name="Zeng X."/>
            <person name="Shao Z."/>
        </authorList>
    </citation>
    <scope>NUCLEOTIDE SEQUENCE [LARGE SCALE GENOMIC DNA]</scope>
    <source>
        <strain evidence="1 2">DY22613</strain>
    </source>
</reference>
<evidence type="ECO:0000313" key="1">
    <source>
        <dbReference type="EMBL" id="AZR72514.1"/>
    </source>
</evidence>
<dbReference type="Proteomes" id="UP000267250">
    <property type="component" value="Chromosome"/>
</dbReference>